<protein>
    <recommendedName>
        <fullName evidence="2">Gamma-glutamylcyclotransferase family protein</fullName>
    </recommendedName>
</protein>
<reference evidence="4 5" key="1">
    <citation type="submission" date="2021-03" db="EMBL/GenBank/DDBJ databases">
        <title>Genomic Encyclopedia of Type Strains, Phase IV (KMG-IV): sequencing the most valuable type-strain genomes for metagenomic binning, comparative biology and taxonomic classification.</title>
        <authorList>
            <person name="Goeker M."/>
        </authorList>
    </citation>
    <scope>NUCLEOTIDE SEQUENCE [LARGE SCALE GENOMIC DNA]</scope>
    <source>
        <strain evidence="4 5">DSM 24738</strain>
    </source>
</reference>
<dbReference type="Pfam" id="PF13772">
    <property type="entry name" value="AIG2_2"/>
    <property type="match status" value="1"/>
</dbReference>
<evidence type="ECO:0000313" key="4">
    <source>
        <dbReference type="EMBL" id="MBP1933221.1"/>
    </source>
</evidence>
<dbReference type="CDD" id="cd06661">
    <property type="entry name" value="GGCT_like"/>
    <property type="match status" value="2"/>
</dbReference>
<dbReference type="PANTHER" id="PTHR12510:SF4">
    <property type="entry name" value="GAMMA-GLUTAMYLAMINECYCLOTRANSFERASE"/>
    <property type="match status" value="1"/>
</dbReference>
<comment type="caution">
    <text evidence="4">The sequence shown here is derived from an EMBL/GenBank/DDBJ whole genome shotgun (WGS) entry which is preliminary data.</text>
</comment>
<feature type="domain" description="Gamma-glutamylcyclotransferase AIG2-like" evidence="3">
    <location>
        <begin position="4"/>
        <end position="124"/>
    </location>
</feature>
<dbReference type="InterPro" id="IPR036568">
    <property type="entry name" value="GGCT-like_sf"/>
</dbReference>
<name>A0ABS4GSJ5_9BACL</name>
<dbReference type="EMBL" id="JAGGKT010000010">
    <property type="protein sequence ID" value="MBP1933221.1"/>
    <property type="molecule type" value="Genomic_DNA"/>
</dbReference>
<comment type="similarity">
    <text evidence="1 2">Belongs to the gamma-glutamylcyclotransferase family.</text>
</comment>
<dbReference type="InterPro" id="IPR009288">
    <property type="entry name" value="AIG2-like_dom"/>
</dbReference>
<accession>A0ABS4GSJ5</accession>
<organism evidence="4 5">
    <name type="scientific">Ammoniphilus resinae</name>
    <dbReference type="NCBI Taxonomy" id="861532"/>
    <lineage>
        <taxon>Bacteria</taxon>
        <taxon>Bacillati</taxon>
        <taxon>Bacillota</taxon>
        <taxon>Bacilli</taxon>
        <taxon>Bacillales</taxon>
        <taxon>Paenibacillaceae</taxon>
        <taxon>Aneurinibacillus group</taxon>
        <taxon>Ammoniphilus</taxon>
    </lineage>
</organism>
<proteinExistence type="inferred from homology"/>
<dbReference type="Proteomes" id="UP001519343">
    <property type="component" value="Unassembled WGS sequence"/>
</dbReference>
<sequence>MHYVFVYGTLRQEESNHHYLAGSTKVAIAARTNGRLVDTSYGYPALFQDSSCRVNGEVYKVNDETMRRLDHLEGYYGPGNPQNHYERFIVPIETDVKTIPAWVYVYAKNRSATNFKQVDEGDWKLDRMLQKSSILYFAYGSCMDMKRIVEAGVEQYFQNVIGRGMLKDFNLQFTIKQADGGRADLVESGGFTEGKLYEIPVEAVKGYLYGREGVSSGVYRPMVVTIQLPGGSTCEALTFVVVNKEEETAPPVFYMKEILRGACPIVSAEYYAGLVHRFATQFGYSIDDKELL</sequence>
<keyword evidence="5" id="KW-1185">Reference proteome</keyword>
<evidence type="ECO:0000259" key="3">
    <source>
        <dbReference type="Pfam" id="PF06094"/>
    </source>
</evidence>
<dbReference type="PANTHER" id="PTHR12510">
    <property type="entry name" value="TROPONIN C-AKIN-1 PROTEIN"/>
    <property type="match status" value="1"/>
</dbReference>
<dbReference type="Pfam" id="PF06094">
    <property type="entry name" value="GGACT"/>
    <property type="match status" value="1"/>
</dbReference>
<evidence type="ECO:0000256" key="2">
    <source>
        <dbReference type="RuleBase" id="RU367036"/>
    </source>
</evidence>
<dbReference type="Gene3D" id="3.10.490.10">
    <property type="entry name" value="Gamma-glutamyl cyclotransferase-like"/>
    <property type="match status" value="2"/>
</dbReference>
<evidence type="ECO:0000256" key="1">
    <source>
        <dbReference type="ARBA" id="ARBA00008861"/>
    </source>
</evidence>
<dbReference type="InterPro" id="IPR013024">
    <property type="entry name" value="GGCT-like"/>
</dbReference>
<gene>
    <name evidence="4" type="ORF">J2Z37_003234</name>
</gene>
<evidence type="ECO:0000313" key="5">
    <source>
        <dbReference type="Proteomes" id="UP001519343"/>
    </source>
</evidence>
<dbReference type="InterPro" id="IPR039126">
    <property type="entry name" value="GGACT"/>
</dbReference>
<dbReference type="RefSeq" id="WP_209811239.1">
    <property type="nucleotide sequence ID" value="NZ_JAGGKT010000010.1"/>
</dbReference>
<dbReference type="SUPFAM" id="SSF110857">
    <property type="entry name" value="Gamma-glutamyl cyclotransferase-like"/>
    <property type="match status" value="2"/>
</dbReference>